<comment type="caution">
    <text evidence="8">The sequence shown here is derived from an EMBL/GenBank/DDBJ whole genome shotgun (WGS) entry which is preliminary data.</text>
</comment>
<dbReference type="SUPFAM" id="SSF54001">
    <property type="entry name" value="Cysteine proteinases"/>
    <property type="match status" value="1"/>
</dbReference>
<evidence type="ECO:0000256" key="5">
    <source>
        <dbReference type="SAM" id="MobiDB-lite"/>
    </source>
</evidence>
<feature type="region of interest" description="Disordered" evidence="5">
    <location>
        <begin position="58"/>
        <end position="79"/>
    </location>
</feature>
<dbReference type="PANTHER" id="PTHR47359">
    <property type="entry name" value="PEPTIDOGLYCAN DL-ENDOPEPTIDASE CWLO"/>
    <property type="match status" value="1"/>
</dbReference>
<reference evidence="8 9" key="1">
    <citation type="journal article" date="2015" name="Genome Announc.">
        <title>Expanding the biotechnology potential of lactobacilli through comparative genomics of 213 strains and associated genera.</title>
        <authorList>
            <person name="Sun Z."/>
            <person name="Harris H.M."/>
            <person name="McCann A."/>
            <person name="Guo C."/>
            <person name="Argimon S."/>
            <person name="Zhang W."/>
            <person name="Yang X."/>
            <person name="Jeffery I.B."/>
            <person name="Cooney J.C."/>
            <person name="Kagawa T.F."/>
            <person name="Liu W."/>
            <person name="Song Y."/>
            <person name="Salvetti E."/>
            <person name="Wrobel A."/>
            <person name="Rasinkangas P."/>
            <person name="Parkhill J."/>
            <person name="Rea M.C."/>
            <person name="O'Sullivan O."/>
            <person name="Ritari J."/>
            <person name="Douillard F.P."/>
            <person name="Paul Ross R."/>
            <person name="Yang R."/>
            <person name="Briner A.E."/>
            <person name="Felis G.E."/>
            <person name="de Vos W.M."/>
            <person name="Barrangou R."/>
            <person name="Klaenhammer T.R."/>
            <person name="Caufield P.W."/>
            <person name="Cui Y."/>
            <person name="Zhang H."/>
            <person name="O'Toole P.W."/>
        </authorList>
    </citation>
    <scope>NUCLEOTIDE SEQUENCE [LARGE SCALE GENOMIC DNA]</scope>
    <source>
        <strain evidence="8 9">DSM 20003</strain>
    </source>
</reference>
<comment type="similarity">
    <text evidence="1">Belongs to the peptidase C40 family.</text>
</comment>
<dbReference type="PATRIC" id="fig|1423726.3.peg.2030"/>
<evidence type="ECO:0000313" key="8">
    <source>
        <dbReference type="EMBL" id="KRK32531.1"/>
    </source>
</evidence>
<proteinExistence type="inferred from homology"/>
<organism evidence="8 9">
    <name type="scientific">Loigolactobacillus bifermentans DSM 20003</name>
    <dbReference type="NCBI Taxonomy" id="1423726"/>
    <lineage>
        <taxon>Bacteria</taxon>
        <taxon>Bacillati</taxon>
        <taxon>Bacillota</taxon>
        <taxon>Bacilli</taxon>
        <taxon>Lactobacillales</taxon>
        <taxon>Lactobacillaceae</taxon>
        <taxon>Loigolactobacillus</taxon>
    </lineage>
</organism>
<accession>A0A0R1GJC4</accession>
<keyword evidence="3" id="KW-0378">Hydrolase</keyword>
<dbReference type="InterPro" id="IPR038765">
    <property type="entry name" value="Papain-like_cys_pep_sf"/>
</dbReference>
<dbReference type="GO" id="GO:0008234">
    <property type="term" value="F:cysteine-type peptidase activity"/>
    <property type="evidence" value="ECO:0007669"/>
    <property type="project" value="UniProtKB-KW"/>
</dbReference>
<feature type="domain" description="NlpC/P60" evidence="7">
    <location>
        <begin position="98"/>
        <end position="218"/>
    </location>
</feature>
<dbReference type="PROSITE" id="PS51935">
    <property type="entry name" value="NLPC_P60"/>
    <property type="match status" value="1"/>
</dbReference>
<dbReference type="EMBL" id="AZDA01000140">
    <property type="protein sequence ID" value="KRK32531.1"/>
    <property type="molecule type" value="Genomic_DNA"/>
</dbReference>
<evidence type="ECO:0000259" key="7">
    <source>
        <dbReference type="PROSITE" id="PS51935"/>
    </source>
</evidence>
<evidence type="ECO:0000256" key="6">
    <source>
        <dbReference type="SAM" id="SignalP"/>
    </source>
</evidence>
<dbReference type="RefSeq" id="WP_083483349.1">
    <property type="nucleotide sequence ID" value="NZ_AZDA01000140.1"/>
</dbReference>
<evidence type="ECO:0000313" key="9">
    <source>
        <dbReference type="Proteomes" id="UP000051461"/>
    </source>
</evidence>
<gene>
    <name evidence="8" type="ORF">FC07_GL001955</name>
</gene>
<dbReference type="Proteomes" id="UP000051461">
    <property type="component" value="Unassembled WGS sequence"/>
</dbReference>
<protein>
    <submittedName>
        <fullName evidence="8">Cell surface protein</fullName>
    </submittedName>
</protein>
<evidence type="ECO:0000256" key="1">
    <source>
        <dbReference type="ARBA" id="ARBA00007074"/>
    </source>
</evidence>
<sequence length="218" mass="22440">MISKHKLASYTAAGLLGATAAFAFGTQSVHADASEYNAQTAQATAWYSNSQTSYAAPTTTAYQGQTTTTTQPTTTSYQTPTTTTAQQATAATSTTTVSQGAATAIAAAKAQIGTPYAKAGATPGVGFDCSGLTQYALAQAGVTVDHYTVAQESAGTAVPLDQLQPGDLIFWGSQGASYHVALYIGNNQYIDSPTYGQSVEVETISSAFQPSFGVHINY</sequence>
<dbReference type="PANTHER" id="PTHR47359:SF3">
    <property type="entry name" value="NLP_P60 DOMAIN-CONTAINING PROTEIN-RELATED"/>
    <property type="match status" value="1"/>
</dbReference>
<evidence type="ECO:0000256" key="4">
    <source>
        <dbReference type="ARBA" id="ARBA00022807"/>
    </source>
</evidence>
<dbReference type="OrthoDB" id="1654978at2"/>
<evidence type="ECO:0000256" key="3">
    <source>
        <dbReference type="ARBA" id="ARBA00022801"/>
    </source>
</evidence>
<keyword evidence="4" id="KW-0788">Thiol protease</keyword>
<name>A0A0R1GJC4_9LACO</name>
<dbReference type="InterPro" id="IPR051794">
    <property type="entry name" value="PG_Endopeptidase_C40"/>
</dbReference>
<dbReference type="GO" id="GO:0006508">
    <property type="term" value="P:proteolysis"/>
    <property type="evidence" value="ECO:0007669"/>
    <property type="project" value="UniProtKB-KW"/>
</dbReference>
<evidence type="ECO:0000256" key="2">
    <source>
        <dbReference type="ARBA" id="ARBA00022670"/>
    </source>
</evidence>
<dbReference type="InterPro" id="IPR000064">
    <property type="entry name" value="NLP_P60_dom"/>
</dbReference>
<keyword evidence="6" id="KW-0732">Signal</keyword>
<feature type="chain" id="PRO_5039142873" evidence="6">
    <location>
        <begin position="24"/>
        <end position="218"/>
    </location>
</feature>
<dbReference type="Gene3D" id="3.90.1720.10">
    <property type="entry name" value="endopeptidase domain like (from Nostoc punctiforme)"/>
    <property type="match status" value="1"/>
</dbReference>
<keyword evidence="9" id="KW-1185">Reference proteome</keyword>
<dbReference type="Pfam" id="PF00877">
    <property type="entry name" value="NLPC_P60"/>
    <property type="match status" value="1"/>
</dbReference>
<dbReference type="AlphaFoldDB" id="A0A0R1GJC4"/>
<feature type="signal peptide" evidence="6">
    <location>
        <begin position="1"/>
        <end position="23"/>
    </location>
</feature>
<keyword evidence="2" id="KW-0645">Protease</keyword>